<keyword evidence="7 9" id="KW-0573">Peptidoglycan synthesis</keyword>
<keyword evidence="10" id="KW-0732">Signal</keyword>
<protein>
    <submittedName>
        <fullName evidence="12">L,D-transpeptidase</fullName>
        <ecNumber evidence="12">2.3.2.-</ecNumber>
    </submittedName>
</protein>
<dbReference type="InterPro" id="IPR005490">
    <property type="entry name" value="LD_TPept_cat_dom"/>
</dbReference>
<evidence type="ECO:0000259" key="11">
    <source>
        <dbReference type="PROSITE" id="PS52029"/>
    </source>
</evidence>
<dbReference type="PROSITE" id="PS52029">
    <property type="entry name" value="LD_TPASE"/>
    <property type="match status" value="1"/>
</dbReference>
<evidence type="ECO:0000256" key="7">
    <source>
        <dbReference type="ARBA" id="ARBA00022984"/>
    </source>
</evidence>
<dbReference type="PROSITE" id="PS51318">
    <property type="entry name" value="TAT"/>
    <property type="match status" value="1"/>
</dbReference>
<evidence type="ECO:0000256" key="3">
    <source>
        <dbReference type="ARBA" id="ARBA00022676"/>
    </source>
</evidence>
<evidence type="ECO:0000256" key="8">
    <source>
        <dbReference type="ARBA" id="ARBA00023316"/>
    </source>
</evidence>
<dbReference type="InterPro" id="IPR006311">
    <property type="entry name" value="TAT_signal"/>
</dbReference>
<comment type="pathway">
    <text evidence="1 9">Cell wall biogenesis; peptidoglycan biosynthesis.</text>
</comment>
<evidence type="ECO:0000256" key="4">
    <source>
        <dbReference type="ARBA" id="ARBA00022679"/>
    </source>
</evidence>
<proteinExistence type="inferred from homology"/>
<evidence type="ECO:0000313" key="13">
    <source>
        <dbReference type="Proteomes" id="UP001274321"/>
    </source>
</evidence>
<dbReference type="Proteomes" id="UP001274321">
    <property type="component" value="Unassembled WGS sequence"/>
</dbReference>
<feature type="domain" description="L,D-TPase catalytic" evidence="11">
    <location>
        <begin position="83"/>
        <end position="219"/>
    </location>
</feature>
<dbReference type="EC" id="2.3.2.-" evidence="12"/>
<reference evidence="12 13" key="1">
    <citation type="submission" date="2023-11" db="EMBL/GenBank/DDBJ databases">
        <authorList>
            <person name="Bao R."/>
        </authorList>
    </citation>
    <scope>NUCLEOTIDE SEQUENCE [LARGE SCALE GENOMIC DNA]</scope>
    <source>
        <strain evidence="12 13">PJ23</strain>
    </source>
</reference>
<evidence type="ECO:0000313" key="12">
    <source>
        <dbReference type="EMBL" id="MDX6806708.1"/>
    </source>
</evidence>
<feature type="signal peptide" evidence="10">
    <location>
        <begin position="1"/>
        <end position="24"/>
    </location>
</feature>
<dbReference type="SUPFAM" id="SSF141523">
    <property type="entry name" value="L,D-transpeptidase catalytic domain-like"/>
    <property type="match status" value="1"/>
</dbReference>
<dbReference type="InterPro" id="IPR050979">
    <property type="entry name" value="LD-transpeptidase"/>
</dbReference>
<dbReference type="Gene3D" id="2.40.440.10">
    <property type="entry name" value="L,D-transpeptidase catalytic domain-like"/>
    <property type="match status" value="1"/>
</dbReference>
<keyword evidence="3" id="KW-0328">Glycosyltransferase</keyword>
<keyword evidence="6 9" id="KW-0133">Cell shape</keyword>
<comment type="caution">
    <text evidence="12">The sequence shown here is derived from an EMBL/GenBank/DDBJ whole genome shotgun (WGS) entry which is preliminary data.</text>
</comment>
<feature type="active site" description="Nucleophile" evidence="9">
    <location>
        <position position="195"/>
    </location>
</feature>
<keyword evidence="4 12" id="KW-0808">Transferase</keyword>
<dbReference type="InterPro" id="IPR038063">
    <property type="entry name" value="Transpep_catalytic_dom"/>
</dbReference>
<dbReference type="CDD" id="cd16913">
    <property type="entry name" value="YkuD_like"/>
    <property type="match status" value="1"/>
</dbReference>
<dbReference type="RefSeq" id="WP_319844831.1">
    <property type="nucleotide sequence ID" value="NZ_JAXAFJ010000006.1"/>
</dbReference>
<dbReference type="GO" id="GO:0016746">
    <property type="term" value="F:acyltransferase activity"/>
    <property type="evidence" value="ECO:0007669"/>
    <property type="project" value="UniProtKB-KW"/>
</dbReference>
<evidence type="ECO:0000256" key="5">
    <source>
        <dbReference type="ARBA" id="ARBA00022801"/>
    </source>
</evidence>
<keyword evidence="12" id="KW-0012">Acyltransferase</keyword>
<evidence type="ECO:0000256" key="1">
    <source>
        <dbReference type="ARBA" id="ARBA00004752"/>
    </source>
</evidence>
<gene>
    <name evidence="12" type="ORF">SCD90_11590</name>
</gene>
<keyword evidence="5" id="KW-0378">Hydrolase</keyword>
<dbReference type="PROSITE" id="PS51257">
    <property type="entry name" value="PROKAR_LIPOPROTEIN"/>
    <property type="match status" value="1"/>
</dbReference>
<evidence type="ECO:0000256" key="9">
    <source>
        <dbReference type="PROSITE-ProRule" id="PRU01373"/>
    </source>
</evidence>
<evidence type="ECO:0000256" key="2">
    <source>
        <dbReference type="ARBA" id="ARBA00005992"/>
    </source>
</evidence>
<organism evidence="12 13">
    <name type="scientific">Terrihabitans rhizophilus</name>
    <dbReference type="NCBI Taxonomy" id="3092662"/>
    <lineage>
        <taxon>Bacteria</taxon>
        <taxon>Pseudomonadati</taxon>
        <taxon>Pseudomonadota</taxon>
        <taxon>Alphaproteobacteria</taxon>
        <taxon>Hyphomicrobiales</taxon>
        <taxon>Terrihabitans</taxon>
    </lineage>
</organism>
<keyword evidence="8 9" id="KW-0961">Cell wall biogenesis/degradation</keyword>
<dbReference type="EMBL" id="JAXAFJ010000006">
    <property type="protein sequence ID" value="MDX6806708.1"/>
    <property type="molecule type" value="Genomic_DNA"/>
</dbReference>
<sequence length="225" mass="24148">MTLTTGRVLTRRLFLAGLAGSLAACQQTTAPAPKPAAALPVRDIEGYGPVTSEPYPVPGVPAGAIRPEFLRQEVAYSTSEPPGTIVVDPGAKYLYLVQAGGSAMRYGIGVGREGFAWNGTALINMKREWPRWTPPAEMIARQPELEPYRKGMESGLQNPLGARALYLFQNGRDTLYRLHGTNEPRSIGSNVSSGCVRLVNQDVIDLYARTPLGTRVVVLPSAAGV</sequence>
<feature type="chain" id="PRO_5045256274" evidence="10">
    <location>
        <begin position="25"/>
        <end position="225"/>
    </location>
</feature>
<name>A0ABU4RPE1_9HYPH</name>
<dbReference type="PANTHER" id="PTHR30582:SF24">
    <property type="entry name" value="L,D-TRANSPEPTIDASE ERFK_SRFK-RELATED"/>
    <property type="match status" value="1"/>
</dbReference>
<feature type="active site" description="Proton donor/acceptor" evidence="9">
    <location>
        <position position="179"/>
    </location>
</feature>
<keyword evidence="13" id="KW-1185">Reference proteome</keyword>
<accession>A0ABU4RPE1</accession>
<evidence type="ECO:0000256" key="6">
    <source>
        <dbReference type="ARBA" id="ARBA00022960"/>
    </source>
</evidence>
<dbReference type="Pfam" id="PF03734">
    <property type="entry name" value="YkuD"/>
    <property type="match status" value="1"/>
</dbReference>
<comment type="similarity">
    <text evidence="2">Belongs to the YkuD family.</text>
</comment>
<evidence type="ECO:0000256" key="10">
    <source>
        <dbReference type="SAM" id="SignalP"/>
    </source>
</evidence>
<dbReference type="PANTHER" id="PTHR30582">
    <property type="entry name" value="L,D-TRANSPEPTIDASE"/>
    <property type="match status" value="1"/>
</dbReference>